<name>A0A411YCV8_9ACTN</name>
<evidence type="ECO:0000256" key="9">
    <source>
        <dbReference type="ARBA" id="ARBA00023211"/>
    </source>
</evidence>
<dbReference type="SUPFAM" id="SSF110921">
    <property type="entry name" value="2-isopropylmalate synthase LeuA, allosteric (dimerisation) domain"/>
    <property type="match status" value="1"/>
</dbReference>
<dbReference type="InterPro" id="IPR005671">
    <property type="entry name" value="LeuA_bact_synth"/>
</dbReference>
<dbReference type="PROSITE" id="PS00815">
    <property type="entry name" value="AIPM_HOMOCIT_SYNTH_1"/>
    <property type="match status" value="1"/>
</dbReference>
<dbReference type="SUPFAM" id="SSF51569">
    <property type="entry name" value="Aldolase"/>
    <property type="match status" value="1"/>
</dbReference>
<dbReference type="InterPro" id="IPR013785">
    <property type="entry name" value="Aldolase_TIM"/>
</dbReference>
<keyword evidence="8 11" id="KW-0479">Metal-binding</keyword>
<dbReference type="EMBL" id="CP036402">
    <property type="protein sequence ID" value="QBI19026.1"/>
    <property type="molecule type" value="Genomic_DNA"/>
</dbReference>
<evidence type="ECO:0000256" key="6">
    <source>
        <dbReference type="ARBA" id="ARBA00022605"/>
    </source>
</evidence>
<dbReference type="Gene3D" id="3.20.20.70">
    <property type="entry name" value="Aldolase class I"/>
    <property type="match status" value="1"/>
</dbReference>
<comment type="pathway">
    <text evidence="1 11">Amino-acid biosynthesis; L-leucine biosynthesis; L-leucine from 3-methyl-2-oxobutanoate: step 1/4.</text>
</comment>
<sequence length="540" mass="57946">MSEQTTHATGAPVRIFDTTLRDGEQAPGISLDVKEKLEIAEQLGRLGVDIIEGGFPITSQGDFDAVKAIAETVGAQPLAQGADQPPVIAALARCHPDDIKRAADAVGPAQHGRIHVFLSTSEIHRHVLHHGASEDEIVAQAVEGIQRAREFTDDVEFSPQDATRTDDEFLKRIVDAAVEAGATTVNIPDTVGYAIPHDFGATIGDIVRRVGPEVAVSVHCHNDLGLAVANSIEAVRHGATQVEVAVNGIGERAGNCSLEEVVMALATREDVLGRRSRVRTREIGRASRLVSTLTGYPVQFNKAVVGKNAFAHESGIHQHGVLQDRLTYEIMSAEDVGLEGRQIVLGKHSGRHAFSAQLEEMGYDLTAEETKRAFERFKELADKKVEVTDADLEALVADEVFAYTEEAFELDRLEVTGGTVSQPEATVVVRRTADASIHEETATGDGMVDAACGAIRQAVRPWVGATPTLVNFNVAAVTKGIDALGDVTVQVEVDDQRYTGRAVSTDVVEASARAFLAALNKSMRLQRARDDAARSPMDTP</sequence>
<dbReference type="GO" id="GO:0005737">
    <property type="term" value="C:cytoplasm"/>
    <property type="evidence" value="ECO:0007669"/>
    <property type="project" value="UniProtKB-UniRule"/>
</dbReference>
<keyword evidence="13" id="KW-0012">Acyltransferase</keyword>
<keyword evidence="6 11" id="KW-0028">Amino-acid biosynthesis</keyword>
<dbReference type="GO" id="GO:0009098">
    <property type="term" value="P:L-leucine biosynthetic process"/>
    <property type="evidence" value="ECO:0007669"/>
    <property type="project" value="UniProtKB-UniRule"/>
</dbReference>
<dbReference type="CDD" id="cd07940">
    <property type="entry name" value="DRE_TIM_IPMS"/>
    <property type="match status" value="1"/>
</dbReference>
<keyword evidence="14" id="KW-1185">Reference proteome</keyword>
<evidence type="ECO:0000256" key="7">
    <source>
        <dbReference type="ARBA" id="ARBA00022679"/>
    </source>
</evidence>
<dbReference type="InterPro" id="IPR050073">
    <property type="entry name" value="2-IPM_HCS-like"/>
</dbReference>
<gene>
    <name evidence="11" type="primary">leuA</name>
    <name evidence="13" type="ORF">ER308_05345</name>
</gene>
<dbReference type="FunFam" id="3.20.20.70:FF:000010">
    <property type="entry name" value="2-isopropylmalate synthase"/>
    <property type="match status" value="1"/>
</dbReference>
<dbReference type="KEGG" id="erz:ER308_05345"/>
<dbReference type="InterPro" id="IPR002034">
    <property type="entry name" value="AIPM/Hcit_synth_CS"/>
</dbReference>
<dbReference type="Gene3D" id="1.10.238.260">
    <property type="match status" value="1"/>
</dbReference>
<comment type="subunit">
    <text evidence="11">Homodimer.</text>
</comment>
<dbReference type="GO" id="GO:0003852">
    <property type="term" value="F:2-isopropylmalate synthase activity"/>
    <property type="evidence" value="ECO:0007669"/>
    <property type="project" value="UniProtKB-UniRule"/>
</dbReference>
<dbReference type="RefSeq" id="WP_131154023.1">
    <property type="nucleotide sequence ID" value="NZ_CP036402.1"/>
</dbReference>
<keyword evidence="5 11" id="KW-0432">Leucine biosynthesis</keyword>
<feature type="region of interest" description="Regulatory domain" evidence="11">
    <location>
        <begin position="409"/>
        <end position="540"/>
    </location>
</feature>
<dbReference type="GO" id="GO:0003985">
    <property type="term" value="F:acetyl-CoA C-acetyltransferase activity"/>
    <property type="evidence" value="ECO:0007669"/>
    <property type="project" value="UniProtKB-UniRule"/>
</dbReference>
<comment type="catalytic activity">
    <reaction evidence="11">
        <text>3-methyl-2-oxobutanoate + acetyl-CoA + H2O = (2S)-2-isopropylmalate + CoA + H(+)</text>
        <dbReference type="Rhea" id="RHEA:21524"/>
        <dbReference type="ChEBI" id="CHEBI:1178"/>
        <dbReference type="ChEBI" id="CHEBI:11851"/>
        <dbReference type="ChEBI" id="CHEBI:15377"/>
        <dbReference type="ChEBI" id="CHEBI:15378"/>
        <dbReference type="ChEBI" id="CHEBI:57287"/>
        <dbReference type="ChEBI" id="CHEBI:57288"/>
        <dbReference type="EC" id="2.3.3.13"/>
    </reaction>
</comment>
<dbReference type="HAMAP" id="MF_01025">
    <property type="entry name" value="LeuA_type1"/>
    <property type="match status" value="1"/>
</dbReference>
<feature type="binding site" evidence="11">
    <location>
        <position position="22"/>
    </location>
    <ligand>
        <name>Mn(2+)</name>
        <dbReference type="ChEBI" id="CHEBI:29035"/>
    </ligand>
</feature>
<keyword evidence="9 11" id="KW-0464">Manganese</keyword>
<dbReference type="FunFam" id="1.10.238.260:FF:000001">
    <property type="entry name" value="2-isopropylmalate synthase"/>
    <property type="match status" value="1"/>
</dbReference>
<dbReference type="EC" id="2.3.3.13" evidence="3 11"/>
<dbReference type="InterPro" id="IPR054691">
    <property type="entry name" value="LeuA/HCS_post-cat"/>
</dbReference>
<evidence type="ECO:0000256" key="10">
    <source>
        <dbReference type="ARBA" id="ARBA00023304"/>
    </source>
</evidence>
<dbReference type="GO" id="GO:0030145">
    <property type="term" value="F:manganese ion binding"/>
    <property type="evidence" value="ECO:0007669"/>
    <property type="project" value="UniProtKB-UniRule"/>
</dbReference>
<feature type="binding site" evidence="11">
    <location>
        <position position="221"/>
    </location>
    <ligand>
        <name>Mn(2+)</name>
        <dbReference type="ChEBI" id="CHEBI:29035"/>
    </ligand>
</feature>
<dbReference type="Proteomes" id="UP000291469">
    <property type="component" value="Chromosome"/>
</dbReference>
<comment type="similarity">
    <text evidence="2 11">Belongs to the alpha-IPM synthase/homocitrate synthase family. LeuA type 1 subfamily.</text>
</comment>
<dbReference type="Pfam" id="PF00682">
    <property type="entry name" value="HMGL-like"/>
    <property type="match status" value="1"/>
</dbReference>
<evidence type="ECO:0000256" key="1">
    <source>
        <dbReference type="ARBA" id="ARBA00004689"/>
    </source>
</evidence>
<evidence type="ECO:0000256" key="4">
    <source>
        <dbReference type="ARBA" id="ARBA00018198"/>
    </source>
</evidence>
<feature type="domain" description="Pyruvate carboxyltransferase" evidence="12">
    <location>
        <begin position="13"/>
        <end position="284"/>
    </location>
</feature>
<evidence type="ECO:0000256" key="8">
    <source>
        <dbReference type="ARBA" id="ARBA00022723"/>
    </source>
</evidence>
<feature type="binding site" evidence="11">
    <location>
        <position position="255"/>
    </location>
    <ligand>
        <name>Mn(2+)</name>
        <dbReference type="ChEBI" id="CHEBI:29035"/>
    </ligand>
</feature>
<dbReference type="Gene3D" id="3.30.160.270">
    <property type="match status" value="1"/>
</dbReference>
<comment type="function">
    <text evidence="11">Catalyzes the condensation of the acetyl group of acetyl-CoA with 3-methyl-2-oxobutanoate (2-ketoisovalerate) to form 3-carboxy-3-hydroxy-4-methylpentanoate (2-isopropylmalate).</text>
</comment>
<keyword evidence="7 11" id="KW-0808">Transferase</keyword>
<dbReference type="AlphaFoldDB" id="A0A411YCV8"/>
<dbReference type="InterPro" id="IPR000891">
    <property type="entry name" value="PYR_CT"/>
</dbReference>
<evidence type="ECO:0000259" key="12">
    <source>
        <dbReference type="PROSITE" id="PS50991"/>
    </source>
</evidence>
<dbReference type="InterPro" id="IPR036230">
    <property type="entry name" value="LeuA_allosteric_dom_sf"/>
</dbReference>
<evidence type="ECO:0000256" key="3">
    <source>
        <dbReference type="ARBA" id="ARBA00012973"/>
    </source>
</evidence>
<accession>A0A411YCV8</accession>
<reference evidence="13 14" key="1">
    <citation type="submission" date="2019-01" db="EMBL/GenBank/DDBJ databases">
        <title>Egibacter rhizosphaerae EGI 80759T.</title>
        <authorList>
            <person name="Chen D.-D."/>
            <person name="Tian Y."/>
            <person name="Jiao J.-Y."/>
            <person name="Zhang X.-T."/>
            <person name="Zhang Y.-G."/>
            <person name="Zhang Y."/>
            <person name="Xiao M."/>
            <person name="Shu W.-S."/>
            <person name="Li W.-J."/>
        </authorList>
    </citation>
    <scope>NUCLEOTIDE SEQUENCE [LARGE SCALE GENOMIC DNA]</scope>
    <source>
        <strain evidence="13 14">EGI 80759</strain>
    </source>
</reference>
<dbReference type="SMART" id="SM00917">
    <property type="entry name" value="LeuA_dimer"/>
    <property type="match status" value="1"/>
</dbReference>
<dbReference type="OrthoDB" id="9803573at2"/>
<dbReference type="PANTHER" id="PTHR10277:SF9">
    <property type="entry name" value="2-ISOPROPYLMALATE SYNTHASE 1, CHLOROPLASTIC-RELATED"/>
    <property type="match status" value="1"/>
</dbReference>
<proteinExistence type="inferred from homology"/>
<dbReference type="PANTHER" id="PTHR10277">
    <property type="entry name" value="HOMOCITRATE SYNTHASE-RELATED"/>
    <property type="match status" value="1"/>
</dbReference>
<organism evidence="13 14">
    <name type="scientific">Egibacter rhizosphaerae</name>
    <dbReference type="NCBI Taxonomy" id="1670831"/>
    <lineage>
        <taxon>Bacteria</taxon>
        <taxon>Bacillati</taxon>
        <taxon>Actinomycetota</taxon>
        <taxon>Nitriliruptoria</taxon>
        <taxon>Egibacterales</taxon>
        <taxon>Egibacteraceae</taxon>
        <taxon>Egibacter</taxon>
    </lineage>
</organism>
<keyword evidence="11" id="KW-0963">Cytoplasm</keyword>
<dbReference type="Pfam" id="PF08502">
    <property type="entry name" value="LeuA_dimer"/>
    <property type="match status" value="1"/>
</dbReference>
<evidence type="ECO:0000256" key="2">
    <source>
        <dbReference type="ARBA" id="ARBA00009396"/>
    </source>
</evidence>
<dbReference type="NCBIfam" id="NF002086">
    <property type="entry name" value="PRK00915.1-3"/>
    <property type="match status" value="1"/>
</dbReference>
<dbReference type="UniPathway" id="UPA00048">
    <property type="reaction ID" value="UER00070"/>
</dbReference>
<dbReference type="NCBIfam" id="TIGR00973">
    <property type="entry name" value="leuA_bact"/>
    <property type="match status" value="1"/>
</dbReference>
<keyword evidence="10 11" id="KW-0100">Branched-chain amino acid biosynthesis</keyword>
<dbReference type="PROSITE" id="PS50991">
    <property type="entry name" value="PYR_CT"/>
    <property type="match status" value="1"/>
</dbReference>
<protein>
    <recommendedName>
        <fullName evidence="4 11">2-isopropylmalate synthase</fullName>
        <ecNumber evidence="3 11">2.3.3.13</ecNumber>
    </recommendedName>
    <alternativeName>
        <fullName evidence="11">Alpha-IPM synthase</fullName>
    </alternativeName>
    <alternativeName>
        <fullName evidence="11">Alpha-isopropylmalate synthase</fullName>
    </alternativeName>
</protein>
<evidence type="ECO:0000256" key="11">
    <source>
        <dbReference type="HAMAP-Rule" id="MF_01025"/>
    </source>
</evidence>
<evidence type="ECO:0000313" key="14">
    <source>
        <dbReference type="Proteomes" id="UP000291469"/>
    </source>
</evidence>
<dbReference type="InterPro" id="IPR013709">
    <property type="entry name" value="2-isopropylmalate_synth_dimer"/>
</dbReference>
<evidence type="ECO:0000313" key="13">
    <source>
        <dbReference type="EMBL" id="QBI19026.1"/>
    </source>
</evidence>
<feature type="binding site" evidence="11">
    <location>
        <position position="219"/>
    </location>
    <ligand>
        <name>Mn(2+)</name>
        <dbReference type="ChEBI" id="CHEBI:29035"/>
    </ligand>
</feature>
<dbReference type="PROSITE" id="PS00816">
    <property type="entry name" value="AIPM_HOMOCIT_SYNTH_2"/>
    <property type="match status" value="1"/>
</dbReference>
<evidence type="ECO:0000256" key="5">
    <source>
        <dbReference type="ARBA" id="ARBA00022430"/>
    </source>
</evidence>
<dbReference type="Pfam" id="PF22617">
    <property type="entry name" value="HCS_D2"/>
    <property type="match status" value="1"/>
</dbReference>
<comment type="cofactor">
    <cofactor evidence="11">
        <name>Mn(2+)</name>
        <dbReference type="ChEBI" id="CHEBI:29035"/>
    </cofactor>
</comment>